<dbReference type="HOGENOM" id="CLU_363314_0_0_1"/>
<dbReference type="AlphaFoldDB" id="A0A098VUR1"/>
<sequence>MLGRNKENAAFNLDVLAGMQGLLSDLKPHLESSHKKIFSELIDELKPSLGWKSGSSSPLIVLLQLFFYFSSQQDRAYLMRIFIDRLSGNSPSRFGDISRSSSSLISQFESLINHSTALNGEACQLFLAYIFNTLKWLEMTPRSDVTRAAHLHHELELFFCEGHENTAFNGAVSADPRLCPSPAAGLSASPCSMLHINMRMISDFFKATKPKDPVLDNLLGLKCWELASFSLVKLYPFNASTAAIGTELICYLDLDLMLFPKFDSLPLEVKVQLIELVAFVRNDTLKDTLVANCILPYFSNSYTPPVVNTAQDVDFCFILVSKIFKIVTTKTMRKFLASFIQNATNDKYSIFSILTLDQKMRLEQALFIGSKRVFSETPDLLAQFLNLYATLRKRYIENAHSAPSYACSVDVVRPIYKWNSHVLIPIYGVFGYNSMTAFLEQIEPSLFLKDPRILVQALSLFFSFSTSRLTEGCRLLIDKLRCIPKEDMQISYRKDSQNISSQHAFSAINDICRAEITSSLCATIQLKNIFPDVLFRENLSLASICSFFTDHGAFILLVELAEKHPLKTVSVGTLYRAMMSHFYKQRHLFSYCALLKRILETQPIEIFISSHESHSCSVKRSFYRNVMALIVMNDALLLLIYLKRLSVCTILLKRLNGPLVSFINDSISALNAGYSEESVNIPYYLSVQFCRENMLSRKLRSMGVEKFFSSQPANVSLYDLSSRLDEIKTCGFLDTSEKEILLDTLQAKPYLVNMLNALKMLKENKTFVL</sequence>
<proteinExistence type="predicted"/>
<accession>A0A098VUR1</accession>
<organism evidence="1 2">
    <name type="scientific">Mitosporidium daphniae</name>
    <dbReference type="NCBI Taxonomy" id="1485682"/>
    <lineage>
        <taxon>Eukaryota</taxon>
        <taxon>Fungi</taxon>
        <taxon>Fungi incertae sedis</taxon>
        <taxon>Microsporidia</taxon>
        <taxon>Mitosporidium</taxon>
    </lineage>
</organism>
<protein>
    <submittedName>
        <fullName evidence="1">Uncharacterized protein</fullName>
    </submittedName>
</protein>
<reference evidence="1 2" key="1">
    <citation type="submission" date="2014-04" db="EMBL/GenBank/DDBJ databases">
        <title>A new species of microsporidia sheds light on the evolution of extreme parasitism.</title>
        <authorList>
            <person name="Haag K.L."/>
            <person name="James T.Y."/>
            <person name="Larsson R."/>
            <person name="Schaer T.M."/>
            <person name="Refardt D."/>
            <person name="Pombert J.-F."/>
            <person name="Ebert D."/>
        </authorList>
    </citation>
    <scope>NUCLEOTIDE SEQUENCE [LARGE SCALE GENOMIC DNA]</scope>
    <source>
        <strain evidence="1 2">UGP3</strain>
        <tissue evidence="1">Spores</tissue>
    </source>
</reference>
<evidence type="ECO:0000313" key="1">
    <source>
        <dbReference type="EMBL" id="KGG52838.1"/>
    </source>
</evidence>
<name>A0A098VUR1_9MICR</name>
<dbReference type="VEuPathDB" id="MicrosporidiaDB:DI09_12p60"/>
<keyword evidence="2" id="KW-1185">Reference proteome</keyword>
<evidence type="ECO:0000313" key="2">
    <source>
        <dbReference type="Proteomes" id="UP000029725"/>
    </source>
</evidence>
<gene>
    <name evidence="1" type="ORF">DI09_12p60</name>
</gene>
<dbReference type="GeneID" id="25258278"/>
<dbReference type="Proteomes" id="UP000029725">
    <property type="component" value="Unassembled WGS sequence"/>
</dbReference>
<dbReference type="EMBL" id="JMKJ01000033">
    <property type="protein sequence ID" value="KGG52838.1"/>
    <property type="molecule type" value="Genomic_DNA"/>
</dbReference>
<dbReference type="RefSeq" id="XP_013239310.1">
    <property type="nucleotide sequence ID" value="XM_013383856.1"/>
</dbReference>
<comment type="caution">
    <text evidence="1">The sequence shown here is derived from an EMBL/GenBank/DDBJ whole genome shotgun (WGS) entry which is preliminary data.</text>
</comment>